<reference evidence="2" key="2">
    <citation type="journal article" date="2024" name="Plant">
        <title>Genomic evolution and insights into agronomic trait innovations of Sesamum species.</title>
        <authorList>
            <person name="Miao H."/>
            <person name="Wang L."/>
            <person name="Qu L."/>
            <person name="Liu H."/>
            <person name="Sun Y."/>
            <person name="Le M."/>
            <person name="Wang Q."/>
            <person name="Wei S."/>
            <person name="Zheng Y."/>
            <person name="Lin W."/>
            <person name="Duan Y."/>
            <person name="Cao H."/>
            <person name="Xiong S."/>
            <person name="Wang X."/>
            <person name="Wei L."/>
            <person name="Li C."/>
            <person name="Ma Q."/>
            <person name="Ju M."/>
            <person name="Zhao R."/>
            <person name="Li G."/>
            <person name="Mu C."/>
            <person name="Tian Q."/>
            <person name="Mei H."/>
            <person name="Zhang T."/>
            <person name="Gao T."/>
            <person name="Zhang H."/>
        </authorList>
    </citation>
    <scope>NUCLEOTIDE SEQUENCE</scope>
    <source>
        <strain evidence="2">G02</strain>
    </source>
</reference>
<proteinExistence type="predicted"/>
<protein>
    <submittedName>
        <fullName evidence="2">Uncharacterized protein</fullName>
    </submittedName>
</protein>
<evidence type="ECO:0000256" key="1">
    <source>
        <dbReference type="SAM" id="Phobius"/>
    </source>
</evidence>
<sequence>MGMLLVKGEDLALSGQGMPPMVCIPLLLLSLGVARSIRGMLLLIQFLMAWGKVTLSMGLITVRALFSYCNVVDAQLAREKLHPVISDYDVSKFFTSWMMVL</sequence>
<feature type="transmembrane region" description="Helical" evidence="1">
    <location>
        <begin position="41"/>
        <end position="66"/>
    </location>
</feature>
<name>A0AAW2R0N3_SESRA</name>
<feature type="transmembrane region" description="Helical" evidence="1">
    <location>
        <begin position="12"/>
        <end position="34"/>
    </location>
</feature>
<dbReference type="EMBL" id="JACGWJ010000014">
    <property type="protein sequence ID" value="KAL0373629.1"/>
    <property type="molecule type" value="Genomic_DNA"/>
</dbReference>
<comment type="caution">
    <text evidence="2">The sequence shown here is derived from an EMBL/GenBank/DDBJ whole genome shotgun (WGS) entry which is preliminary data.</text>
</comment>
<gene>
    <name evidence="2" type="ORF">Sradi_3278600</name>
</gene>
<dbReference type="AlphaFoldDB" id="A0AAW2R0N3"/>
<keyword evidence="1" id="KW-0472">Membrane</keyword>
<organism evidence="2">
    <name type="scientific">Sesamum radiatum</name>
    <name type="common">Black benniseed</name>
    <dbReference type="NCBI Taxonomy" id="300843"/>
    <lineage>
        <taxon>Eukaryota</taxon>
        <taxon>Viridiplantae</taxon>
        <taxon>Streptophyta</taxon>
        <taxon>Embryophyta</taxon>
        <taxon>Tracheophyta</taxon>
        <taxon>Spermatophyta</taxon>
        <taxon>Magnoliopsida</taxon>
        <taxon>eudicotyledons</taxon>
        <taxon>Gunneridae</taxon>
        <taxon>Pentapetalae</taxon>
        <taxon>asterids</taxon>
        <taxon>lamiids</taxon>
        <taxon>Lamiales</taxon>
        <taxon>Pedaliaceae</taxon>
        <taxon>Sesamum</taxon>
    </lineage>
</organism>
<reference evidence="2" key="1">
    <citation type="submission" date="2020-06" db="EMBL/GenBank/DDBJ databases">
        <authorList>
            <person name="Li T."/>
            <person name="Hu X."/>
            <person name="Zhang T."/>
            <person name="Song X."/>
            <person name="Zhang H."/>
            <person name="Dai N."/>
            <person name="Sheng W."/>
            <person name="Hou X."/>
            <person name="Wei L."/>
        </authorList>
    </citation>
    <scope>NUCLEOTIDE SEQUENCE</scope>
    <source>
        <strain evidence="2">G02</strain>
        <tissue evidence="2">Leaf</tissue>
    </source>
</reference>
<keyword evidence="1" id="KW-0812">Transmembrane</keyword>
<keyword evidence="1" id="KW-1133">Transmembrane helix</keyword>
<accession>A0AAW2R0N3</accession>
<evidence type="ECO:0000313" key="2">
    <source>
        <dbReference type="EMBL" id="KAL0373629.1"/>
    </source>
</evidence>